<dbReference type="RefSeq" id="WP_153467938.1">
    <property type="nucleotide sequence ID" value="NZ_QYAZ01000001.1"/>
</dbReference>
<evidence type="ECO:0000313" key="2">
    <source>
        <dbReference type="Proteomes" id="UP000427842"/>
    </source>
</evidence>
<accession>A0ABQ6VU74</accession>
<gene>
    <name evidence="1" type="ORF">D3W54_01945</name>
</gene>
<sequence>MDTKKGARQVVEAIVEQLTTLPDSQVKLRLEIEAEVPGGLDRTKVRTLIENANTLGFVEKAIE</sequence>
<organism evidence="1 2">
    <name type="scientific">Komagataeibacter medellinensis</name>
    <dbReference type="NCBI Taxonomy" id="1177712"/>
    <lineage>
        <taxon>Bacteria</taxon>
        <taxon>Pseudomonadati</taxon>
        <taxon>Pseudomonadota</taxon>
        <taxon>Alphaproteobacteria</taxon>
        <taxon>Acetobacterales</taxon>
        <taxon>Acetobacteraceae</taxon>
        <taxon>Komagataeibacter</taxon>
    </lineage>
</organism>
<comment type="caution">
    <text evidence="1">The sequence shown here is derived from an EMBL/GenBank/DDBJ whole genome shotgun (WGS) entry which is preliminary data.</text>
</comment>
<keyword evidence="2" id="KW-1185">Reference proteome</keyword>
<dbReference type="Proteomes" id="UP000427842">
    <property type="component" value="Unassembled WGS sequence"/>
</dbReference>
<evidence type="ECO:0000313" key="1">
    <source>
        <dbReference type="EMBL" id="KAB8123190.1"/>
    </source>
</evidence>
<reference evidence="1 2" key="1">
    <citation type="submission" date="2018-09" db="EMBL/GenBank/DDBJ databases">
        <title>Genome sequence and characterization of the bcs clusters for the production of nanocellulose from the low pH resistant strain Komagataeibacter medellinensis ID13488.</title>
        <authorList>
            <person name="Hernandez-Arriaga A.M."/>
            <person name="Del Cerro C."/>
            <person name="Urbina L."/>
            <person name="Eceiza A."/>
            <person name="Retegi A."/>
            <person name="Prieto M.A."/>
        </authorList>
    </citation>
    <scope>NUCLEOTIDE SEQUENCE [LARGE SCALE GENOMIC DNA]</scope>
    <source>
        <strain evidence="1 2">ID13488</strain>
    </source>
</reference>
<name>A0ABQ6VU74_9PROT</name>
<proteinExistence type="predicted"/>
<protein>
    <submittedName>
        <fullName evidence="1">Uncharacterized protein</fullName>
    </submittedName>
</protein>
<dbReference type="EMBL" id="QYAZ01000001">
    <property type="protein sequence ID" value="KAB8123190.1"/>
    <property type="molecule type" value="Genomic_DNA"/>
</dbReference>